<accession>A0A7I3ZP38</accession>
<reference evidence="1" key="3">
    <citation type="submission" date="2020-12" db="UniProtKB">
        <authorList>
            <consortium name="EnsemblPlants"/>
        </authorList>
    </citation>
    <scope>IDENTIFICATION</scope>
</reference>
<reference evidence="1 2" key="1">
    <citation type="journal article" date="2008" name="Science">
        <title>The Physcomitrella genome reveals evolutionary insights into the conquest of land by plants.</title>
        <authorList>
            <person name="Rensing S."/>
            <person name="Lang D."/>
            <person name="Zimmer A."/>
            <person name="Terry A."/>
            <person name="Salamov A."/>
            <person name="Shapiro H."/>
            <person name="Nishiyama T."/>
            <person name="Perroud P.-F."/>
            <person name="Lindquist E."/>
            <person name="Kamisugi Y."/>
            <person name="Tanahashi T."/>
            <person name="Sakakibara K."/>
            <person name="Fujita T."/>
            <person name="Oishi K."/>
            <person name="Shin-I T."/>
            <person name="Kuroki Y."/>
            <person name="Toyoda A."/>
            <person name="Suzuki Y."/>
            <person name="Hashimoto A."/>
            <person name="Yamaguchi K."/>
            <person name="Sugano A."/>
            <person name="Kohara Y."/>
            <person name="Fujiyama A."/>
            <person name="Anterola A."/>
            <person name="Aoki S."/>
            <person name="Ashton N."/>
            <person name="Barbazuk W.B."/>
            <person name="Barker E."/>
            <person name="Bennetzen J."/>
            <person name="Bezanilla M."/>
            <person name="Blankenship R."/>
            <person name="Cho S.H."/>
            <person name="Dutcher S."/>
            <person name="Estelle M."/>
            <person name="Fawcett J.A."/>
            <person name="Gundlach H."/>
            <person name="Hanada K."/>
            <person name="Heyl A."/>
            <person name="Hicks K.A."/>
            <person name="Hugh J."/>
            <person name="Lohr M."/>
            <person name="Mayer K."/>
            <person name="Melkozernov A."/>
            <person name="Murata T."/>
            <person name="Nelson D."/>
            <person name="Pils B."/>
            <person name="Prigge M."/>
            <person name="Reiss B."/>
            <person name="Renner T."/>
            <person name="Rombauts S."/>
            <person name="Rushton P."/>
            <person name="Sanderfoot A."/>
            <person name="Schween G."/>
            <person name="Shiu S.-H."/>
            <person name="Stueber K."/>
            <person name="Theodoulou F.L."/>
            <person name="Tu H."/>
            <person name="Van de Peer Y."/>
            <person name="Verrier P.J."/>
            <person name="Waters E."/>
            <person name="Wood A."/>
            <person name="Yang L."/>
            <person name="Cove D."/>
            <person name="Cuming A."/>
            <person name="Hasebe M."/>
            <person name="Lucas S."/>
            <person name="Mishler D.B."/>
            <person name="Reski R."/>
            <person name="Grigoriev I."/>
            <person name="Quatrano R.S."/>
            <person name="Boore J.L."/>
        </authorList>
    </citation>
    <scope>NUCLEOTIDE SEQUENCE [LARGE SCALE GENOMIC DNA]</scope>
    <source>
        <strain evidence="1 2">cv. Gransden 2004</strain>
    </source>
</reference>
<proteinExistence type="predicted"/>
<dbReference type="InParanoid" id="A0A7I3ZP38"/>
<dbReference type="EMBL" id="ABEU02000027">
    <property type="status" value="NOT_ANNOTATED_CDS"/>
    <property type="molecule type" value="Genomic_DNA"/>
</dbReference>
<dbReference type="AlphaFoldDB" id="A0A7I3ZP38"/>
<evidence type="ECO:0000313" key="2">
    <source>
        <dbReference type="Proteomes" id="UP000006727"/>
    </source>
</evidence>
<dbReference type="Gramene" id="Pp3c27_1930V3.1">
    <property type="protein sequence ID" value="PAC:32951660.CDS.1"/>
    <property type="gene ID" value="Pp3c27_1930"/>
</dbReference>
<name>A0A7I3ZP38_PHYPA</name>
<evidence type="ECO:0000313" key="1">
    <source>
        <dbReference type="EnsemblPlants" id="PAC:32951660.CDS.1"/>
    </source>
</evidence>
<dbReference type="EnsemblPlants" id="Pp3c27_1930V3.1">
    <property type="protein sequence ID" value="PAC:32951660.CDS.1"/>
    <property type="gene ID" value="Pp3c27_1930"/>
</dbReference>
<reference evidence="1 2" key="2">
    <citation type="journal article" date="2018" name="Plant J.">
        <title>The Physcomitrella patens chromosome-scale assembly reveals moss genome structure and evolution.</title>
        <authorList>
            <person name="Lang D."/>
            <person name="Ullrich K.K."/>
            <person name="Murat F."/>
            <person name="Fuchs J."/>
            <person name="Jenkins J."/>
            <person name="Haas F.B."/>
            <person name="Piednoel M."/>
            <person name="Gundlach H."/>
            <person name="Van Bel M."/>
            <person name="Meyberg R."/>
            <person name="Vives C."/>
            <person name="Morata J."/>
            <person name="Symeonidi A."/>
            <person name="Hiss M."/>
            <person name="Muchero W."/>
            <person name="Kamisugi Y."/>
            <person name="Saleh O."/>
            <person name="Blanc G."/>
            <person name="Decker E.L."/>
            <person name="van Gessel N."/>
            <person name="Grimwood J."/>
            <person name="Hayes R.D."/>
            <person name="Graham S.W."/>
            <person name="Gunter L.E."/>
            <person name="McDaniel S.F."/>
            <person name="Hoernstein S.N.W."/>
            <person name="Larsson A."/>
            <person name="Li F.W."/>
            <person name="Perroud P.F."/>
            <person name="Phillips J."/>
            <person name="Ranjan P."/>
            <person name="Rokshar D.S."/>
            <person name="Rothfels C.J."/>
            <person name="Schneider L."/>
            <person name="Shu S."/>
            <person name="Stevenson D.W."/>
            <person name="Thummler F."/>
            <person name="Tillich M."/>
            <person name="Villarreal Aguilar J.C."/>
            <person name="Widiez T."/>
            <person name="Wong G.K."/>
            <person name="Wymore A."/>
            <person name="Zhang Y."/>
            <person name="Zimmer A.D."/>
            <person name="Quatrano R.S."/>
            <person name="Mayer K.F.X."/>
            <person name="Goodstein D."/>
            <person name="Casacuberta J.M."/>
            <person name="Vandepoele K."/>
            <person name="Reski R."/>
            <person name="Cuming A.C."/>
            <person name="Tuskan G.A."/>
            <person name="Maumus F."/>
            <person name="Salse J."/>
            <person name="Schmutz J."/>
            <person name="Rensing S.A."/>
        </authorList>
    </citation>
    <scope>NUCLEOTIDE SEQUENCE [LARGE SCALE GENOMIC DNA]</scope>
    <source>
        <strain evidence="1 2">cv. Gransden 2004</strain>
    </source>
</reference>
<dbReference type="Proteomes" id="UP000006727">
    <property type="component" value="Chromosome 27"/>
</dbReference>
<organism evidence="1 2">
    <name type="scientific">Physcomitrium patens</name>
    <name type="common">Spreading-leaved earth moss</name>
    <name type="synonym">Physcomitrella patens</name>
    <dbReference type="NCBI Taxonomy" id="3218"/>
    <lineage>
        <taxon>Eukaryota</taxon>
        <taxon>Viridiplantae</taxon>
        <taxon>Streptophyta</taxon>
        <taxon>Embryophyta</taxon>
        <taxon>Bryophyta</taxon>
        <taxon>Bryophytina</taxon>
        <taxon>Bryopsida</taxon>
        <taxon>Funariidae</taxon>
        <taxon>Funariales</taxon>
        <taxon>Funariaceae</taxon>
        <taxon>Physcomitrium</taxon>
    </lineage>
</organism>
<protein>
    <submittedName>
        <fullName evidence="1">Uncharacterized protein</fullName>
    </submittedName>
</protein>
<sequence length="50" mass="5955">YTTLYSPSKHFSSETSDKIGMIQRRITWPLRNDYTHKSRYGPDFVPLSYL</sequence>
<keyword evidence="2" id="KW-1185">Reference proteome</keyword>